<proteinExistence type="predicted"/>
<sequence length="108" mass="12347">MSYEYYQVKLFPIVQMMNDDDEWFRWNSNQIVLGSIVVCVVELQHHLVADVAVLKAAVIADSVDLCCYSVVVEKSLGLDLRLMMPMKKILYDDCYVAFLPASISLFDC</sequence>
<dbReference type="Proteomes" id="UP000616769">
    <property type="component" value="Unassembled WGS sequence"/>
</dbReference>
<evidence type="ECO:0000313" key="1">
    <source>
        <dbReference type="EMBL" id="KPM09331.1"/>
    </source>
</evidence>
<dbReference type="EMBL" id="JXLN01013382">
    <property type="protein sequence ID" value="KPM09331.1"/>
    <property type="molecule type" value="Genomic_DNA"/>
</dbReference>
<comment type="caution">
    <text evidence="1">The sequence shown here is derived from an EMBL/GenBank/DDBJ whole genome shotgun (WGS) entry which is preliminary data.</text>
</comment>
<protein>
    <submittedName>
        <fullName evidence="1">Uncharacterized protein</fullName>
    </submittedName>
</protein>
<organism evidence="1 2">
    <name type="scientific">Sarcoptes scabiei</name>
    <name type="common">Itch mite</name>
    <name type="synonym">Acarus scabiei</name>
    <dbReference type="NCBI Taxonomy" id="52283"/>
    <lineage>
        <taxon>Eukaryota</taxon>
        <taxon>Metazoa</taxon>
        <taxon>Ecdysozoa</taxon>
        <taxon>Arthropoda</taxon>
        <taxon>Chelicerata</taxon>
        <taxon>Arachnida</taxon>
        <taxon>Acari</taxon>
        <taxon>Acariformes</taxon>
        <taxon>Sarcoptiformes</taxon>
        <taxon>Astigmata</taxon>
        <taxon>Psoroptidia</taxon>
        <taxon>Sarcoptoidea</taxon>
        <taxon>Sarcoptidae</taxon>
        <taxon>Sarcoptinae</taxon>
        <taxon>Sarcoptes</taxon>
    </lineage>
</organism>
<dbReference type="VEuPathDB" id="VectorBase:SSCA004232"/>
<accession>A0A132AEB1</accession>
<dbReference type="AlphaFoldDB" id="A0A132AEB1"/>
<name>A0A132AEB1_SARSC</name>
<evidence type="ECO:0000313" key="2">
    <source>
        <dbReference type="Proteomes" id="UP000616769"/>
    </source>
</evidence>
<reference evidence="1 2" key="1">
    <citation type="journal article" date="2015" name="Parasit. Vectors">
        <title>Draft genome of the scabies mite.</title>
        <authorList>
            <person name="Rider S.D.Jr."/>
            <person name="Morgan M.S."/>
            <person name="Arlian L.G."/>
        </authorList>
    </citation>
    <scope>NUCLEOTIDE SEQUENCE [LARGE SCALE GENOMIC DNA]</scope>
    <source>
        <strain evidence="1">Arlian Lab</strain>
    </source>
</reference>
<gene>
    <name evidence="1" type="ORF">QR98_0078650</name>
</gene>